<organism evidence="2 3">
    <name type="scientific">Paenibacillus paeoniae</name>
    <dbReference type="NCBI Taxonomy" id="2292705"/>
    <lineage>
        <taxon>Bacteria</taxon>
        <taxon>Bacillati</taxon>
        <taxon>Bacillota</taxon>
        <taxon>Bacilli</taxon>
        <taxon>Bacillales</taxon>
        <taxon>Paenibacillaceae</taxon>
        <taxon>Paenibacillus</taxon>
    </lineage>
</organism>
<feature type="domain" description="Glycosyltransferase 2-like" evidence="1">
    <location>
        <begin position="8"/>
        <end position="137"/>
    </location>
</feature>
<dbReference type="InterPro" id="IPR001173">
    <property type="entry name" value="Glyco_trans_2-like"/>
</dbReference>
<dbReference type="InterPro" id="IPR050834">
    <property type="entry name" value="Glycosyltransf_2"/>
</dbReference>
<name>A0A371P8F4_9BACL</name>
<dbReference type="InterPro" id="IPR029044">
    <property type="entry name" value="Nucleotide-diphossugar_trans"/>
</dbReference>
<evidence type="ECO:0000313" key="3">
    <source>
        <dbReference type="Proteomes" id="UP000261905"/>
    </source>
</evidence>
<gene>
    <name evidence="2" type="ORF">DX130_19060</name>
</gene>
<protein>
    <submittedName>
        <fullName evidence="2">Glycosyltransferase family 2 protein</fullName>
    </submittedName>
</protein>
<sequence>MNHEPLISIIIPTYNRAAILPTSIQSVIDQTYQNWELLVVSDRCSDHTQEVVESYCSSDSRIRFLVNDRTKGVGGARNCGLMNAQGACIAFLDSDDQWYPHHLKDSIHMMNESRADICFALWVERHESKNYKSFDNELEQSLLREMKEQYETLGDGIIIEKGLLERFIINPRHFYCISTMVFKKELLHNFGLFNEQFSIGEDTSFMIQFFDHCRIALITKYHLTYNQSPDSVYLFCDRRLLDPDTLHLQKELFDKIEFVGLQTIKMRLDMQALVKRSPQLDNQKKLHLYTNYNLARQYYTLSYINKPNKRKALRYCFLSMRHNVNLFNILLMFHILFIRGKGNNFLKRPLNLW</sequence>
<evidence type="ECO:0000259" key="1">
    <source>
        <dbReference type="Pfam" id="PF00535"/>
    </source>
</evidence>
<dbReference type="CDD" id="cd00761">
    <property type="entry name" value="Glyco_tranf_GTA_type"/>
    <property type="match status" value="1"/>
</dbReference>
<keyword evidence="2" id="KW-0808">Transferase</keyword>
<dbReference type="PANTHER" id="PTHR43685">
    <property type="entry name" value="GLYCOSYLTRANSFERASE"/>
    <property type="match status" value="1"/>
</dbReference>
<comment type="caution">
    <text evidence="2">The sequence shown here is derived from an EMBL/GenBank/DDBJ whole genome shotgun (WGS) entry which is preliminary data.</text>
</comment>
<dbReference type="AlphaFoldDB" id="A0A371P8F4"/>
<dbReference type="GO" id="GO:0016740">
    <property type="term" value="F:transferase activity"/>
    <property type="evidence" value="ECO:0007669"/>
    <property type="project" value="UniProtKB-KW"/>
</dbReference>
<dbReference type="RefSeq" id="WP_116048081.1">
    <property type="nucleotide sequence ID" value="NZ_QUBQ01000004.1"/>
</dbReference>
<dbReference type="Pfam" id="PF00535">
    <property type="entry name" value="Glycos_transf_2"/>
    <property type="match status" value="1"/>
</dbReference>
<keyword evidence="3" id="KW-1185">Reference proteome</keyword>
<dbReference type="OrthoDB" id="9785185at2"/>
<evidence type="ECO:0000313" key="2">
    <source>
        <dbReference type="EMBL" id="REK71818.1"/>
    </source>
</evidence>
<proteinExistence type="predicted"/>
<accession>A0A371P8F4</accession>
<dbReference type="Proteomes" id="UP000261905">
    <property type="component" value="Unassembled WGS sequence"/>
</dbReference>
<reference evidence="2 3" key="1">
    <citation type="submission" date="2018-08" db="EMBL/GenBank/DDBJ databases">
        <title>Paenibacillus sp. M4BSY-1, whole genome shotgun sequence.</title>
        <authorList>
            <person name="Tuo L."/>
        </authorList>
    </citation>
    <scope>NUCLEOTIDE SEQUENCE [LARGE SCALE GENOMIC DNA]</scope>
    <source>
        <strain evidence="2 3">M4BSY-1</strain>
    </source>
</reference>
<dbReference type="PANTHER" id="PTHR43685:SF2">
    <property type="entry name" value="GLYCOSYLTRANSFERASE 2-LIKE DOMAIN-CONTAINING PROTEIN"/>
    <property type="match status" value="1"/>
</dbReference>
<dbReference type="Gene3D" id="3.90.550.10">
    <property type="entry name" value="Spore Coat Polysaccharide Biosynthesis Protein SpsA, Chain A"/>
    <property type="match status" value="1"/>
</dbReference>
<dbReference type="EMBL" id="QUBQ01000004">
    <property type="protein sequence ID" value="REK71818.1"/>
    <property type="molecule type" value="Genomic_DNA"/>
</dbReference>
<dbReference type="SUPFAM" id="SSF53448">
    <property type="entry name" value="Nucleotide-diphospho-sugar transferases"/>
    <property type="match status" value="1"/>
</dbReference>